<evidence type="ECO:0000256" key="3">
    <source>
        <dbReference type="PROSITE-ProRule" id="PRU00267"/>
    </source>
</evidence>
<keyword evidence="2" id="KW-0804">Transcription</keyword>
<keyword evidence="1 3" id="KW-0238">DNA-binding</keyword>
<organism evidence="5 6">
    <name type="scientific">Podospora didyma</name>
    <dbReference type="NCBI Taxonomy" id="330526"/>
    <lineage>
        <taxon>Eukaryota</taxon>
        <taxon>Fungi</taxon>
        <taxon>Dikarya</taxon>
        <taxon>Ascomycota</taxon>
        <taxon>Pezizomycotina</taxon>
        <taxon>Sordariomycetes</taxon>
        <taxon>Sordariomycetidae</taxon>
        <taxon>Sordariales</taxon>
        <taxon>Podosporaceae</taxon>
        <taxon>Podospora</taxon>
    </lineage>
</organism>
<dbReference type="SUPFAM" id="SSF47095">
    <property type="entry name" value="HMG-box"/>
    <property type="match status" value="1"/>
</dbReference>
<sequence length="224" mass="25715">MEAIDLIEARTSDIVSELNADNTIRSHPIGYSCGMHTAGDYLLFLYQAGGYFTKRFVLLQMLVVHLSMIFKRRFVVVLNKAIGWYIIADFEFIVRKIALNDQHELQYIPTMMYLDEEVANGTHIPRPRNSWVLYRQLQQVVILLENPGLTAADISGLVASMWLIERPSIKAHFGRIADREEAEHRAMYPEYRFEAVRAPRLPPSHAHLTVDPMAVAERLITEGF</sequence>
<accession>A0AAE0NZJ3</accession>
<dbReference type="Proteomes" id="UP001285441">
    <property type="component" value="Unassembled WGS sequence"/>
</dbReference>
<comment type="caution">
    <text evidence="5">The sequence shown here is derived from an EMBL/GenBank/DDBJ whole genome shotgun (WGS) entry which is preliminary data.</text>
</comment>
<dbReference type="EMBL" id="JAULSW010000002">
    <property type="protein sequence ID" value="KAK3390598.1"/>
    <property type="molecule type" value="Genomic_DNA"/>
</dbReference>
<keyword evidence="3" id="KW-0539">Nucleus</keyword>
<dbReference type="GO" id="GO:0005634">
    <property type="term" value="C:nucleus"/>
    <property type="evidence" value="ECO:0007669"/>
    <property type="project" value="UniProtKB-UniRule"/>
</dbReference>
<dbReference type="PANTHER" id="PTHR10270:SF161">
    <property type="entry name" value="SEX-DETERMINING REGION Y PROTEIN"/>
    <property type="match status" value="1"/>
</dbReference>
<dbReference type="InterPro" id="IPR050140">
    <property type="entry name" value="SRY-related_HMG-box_TF-like"/>
</dbReference>
<name>A0AAE0NZJ3_9PEZI</name>
<dbReference type="Gene3D" id="1.10.30.10">
    <property type="entry name" value="High mobility group box domain"/>
    <property type="match status" value="1"/>
</dbReference>
<reference evidence="5" key="1">
    <citation type="journal article" date="2023" name="Mol. Phylogenet. Evol.">
        <title>Genome-scale phylogeny and comparative genomics of the fungal order Sordariales.</title>
        <authorList>
            <person name="Hensen N."/>
            <person name="Bonometti L."/>
            <person name="Westerberg I."/>
            <person name="Brannstrom I.O."/>
            <person name="Guillou S."/>
            <person name="Cros-Aarteil S."/>
            <person name="Calhoun S."/>
            <person name="Haridas S."/>
            <person name="Kuo A."/>
            <person name="Mondo S."/>
            <person name="Pangilinan J."/>
            <person name="Riley R."/>
            <person name="LaButti K."/>
            <person name="Andreopoulos B."/>
            <person name="Lipzen A."/>
            <person name="Chen C."/>
            <person name="Yan M."/>
            <person name="Daum C."/>
            <person name="Ng V."/>
            <person name="Clum A."/>
            <person name="Steindorff A."/>
            <person name="Ohm R.A."/>
            <person name="Martin F."/>
            <person name="Silar P."/>
            <person name="Natvig D.O."/>
            <person name="Lalanne C."/>
            <person name="Gautier V."/>
            <person name="Ament-Velasquez S.L."/>
            <person name="Kruys A."/>
            <person name="Hutchinson M.I."/>
            <person name="Powell A.J."/>
            <person name="Barry K."/>
            <person name="Miller A.N."/>
            <person name="Grigoriev I.V."/>
            <person name="Debuchy R."/>
            <person name="Gladieux P."/>
            <person name="Hiltunen Thoren M."/>
            <person name="Johannesson H."/>
        </authorList>
    </citation>
    <scope>NUCLEOTIDE SEQUENCE</scope>
    <source>
        <strain evidence="5">CBS 232.78</strain>
    </source>
</reference>
<reference evidence="5" key="2">
    <citation type="submission" date="2023-06" db="EMBL/GenBank/DDBJ databases">
        <authorList>
            <consortium name="Lawrence Berkeley National Laboratory"/>
            <person name="Haridas S."/>
            <person name="Hensen N."/>
            <person name="Bonometti L."/>
            <person name="Westerberg I."/>
            <person name="Brannstrom I.O."/>
            <person name="Guillou S."/>
            <person name="Cros-Aarteil S."/>
            <person name="Calhoun S."/>
            <person name="Kuo A."/>
            <person name="Mondo S."/>
            <person name="Pangilinan J."/>
            <person name="Riley R."/>
            <person name="LaButti K."/>
            <person name="Andreopoulos B."/>
            <person name="Lipzen A."/>
            <person name="Chen C."/>
            <person name="Yanf M."/>
            <person name="Daum C."/>
            <person name="Ng V."/>
            <person name="Clum A."/>
            <person name="Steindorff A."/>
            <person name="Ohm R."/>
            <person name="Martin F."/>
            <person name="Silar P."/>
            <person name="Natvig D."/>
            <person name="Lalanne C."/>
            <person name="Gautier V."/>
            <person name="Ament-velasquez S.L."/>
            <person name="Kruys A."/>
            <person name="Hutchinson M.I."/>
            <person name="Powell A.J."/>
            <person name="Barry K."/>
            <person name="Miller A.N."/>
            <person name="Grigoriev I.V."/>
            <person name="Debuchy R."/>
            <person name="Gladieux P."/>
            <person name="Thoren M.H."/>
            <person name="Johannesson H."/>
        </authorList>
    </citation>
    <scope>NUCLEOTIDE SEQUENCE</scope>
    <source>
        <strain evidence="5">CBS 232.78</strain>
    </source>
</reference>
<dbReference type="PROSITE" id="PS50118">
    <property type="entry name" value="HMG_BOX_2"/>
    <property type="match status" value="1"/>
</dbReference>
<dbReference type="GO" id="GO:0030154">
    <property type="term" value="P:cell differentiation"/>
    <property type="evidence" value="ECO:0007669"/>
    <property type="project" value="TreeGrafter"/>
</dbReference>
<dbReference type="GO" id="GO:0000978">
    <property type="term" value="F:RNA polymerase II cis-regulatory region sequence-specific DNA binding"/>
    <property type="evidence" value="ECO:0007669"/>
    <property type="project" value="TreeGrafter"/>
</dbReference>
<dbReference type="PANTHER" id="PTHR10270">
    <property type="entry name" value="SOX TRANSCRIPTION FACTOR"/>
    <property type="match status" value="1"/>
</dbReference>
<dbReference type="GO" id="GO:0001228">
    <property type="term" value="F:DNA-binding transcription activator activity, RNA polymerase II-specific"/>
    <property type="evidence" value="ECO:0007669"/>
    <property type="project" value="TreeGrafter"/>
</dbReference>
<evidence type="ECO:0000313" key="5">
    <source>
        <dbReference type="EMBL" id="KAK3390598.1"/>
    </source>
</evidence>
<dbReference type="AlphaFoldDB" id="A0AAE0NZJ3"/>
<protein>
    <recommendedName>
        <fullName evidence="4">HMG box domain-containing protein</fullName>
    </recommendedName>
</protein>
<feature type="domain" description="HMG box" evidence="4">
    <location>
        <begin position="124"/>
        <end position="192"/>
    </location>
</feature>
<evidence type="ECO:0000313" key="6">
    <source>
        <dbReference type="Proteomes" id="UP001285441"/>
    </source>
</evidence>
<dbReference type="SMART" id="SM00398">
    <property type="entry name" value="HMG"/>
    <property type="match status" value="1"/>
</dbReference>
<dbReference type="Pfam" id="PF00505">
    <property type="entry name" value="HMG_box"/>
    <property type="match status" value="1"/>
</dbReference>
<evidence type="ECO:0000256" key="2">
    <source>
        <dbReference type="ARBA" id="ARBA00023163"/>
    </source>
</evidence>
<dbReference type="CDD" id="cd01389">
    <property type="entry name" value="HMG-box_ROX1-like"/>
    <property type="match status" value="1"/>
</dbReference>
<evidence type="ECO:0000259" key="4">
    <source>
        <dbReference type="PROSITE" id="PS50118"/>
    </source>
</evidence>
<proteinExistence type="predicted"/>
<feature type="DNA-binding region" description="HMG box" evidence="3">
    <location>
        <begin position="124"/>
        <end position="192"/>
    </location>
</feature>
<evidence type="ECO:0000256" key="1">
    <source>
        <dbReference type="ARBA" id="ARBA00023125"/>
    </source>
</evidence>
<dbReference type="InterPro" id="IPR036910">
    <property type="entry name" value="HMG_box_dom_sf"/>
</dbReference>
<dbReference type="InterPro" id="IPR009071">
    <property type="entry name" value="HMG_box_dom"/>
</dbReference>
<keyword evidence="6" id="KW-1185">Reference proteome</keyword>
<gene>
    <name evidence="5" type="ORF">B0H63DRAFT_120735</name>
</gene>